<protein>
    <submittedName>
        <fullName evidence="2">Unnamed protein product</fullName>
    </submittedName>
</protein>
<organism evidence="2 3">
    <name type="scientific">Phytophthora fragariaefolia</name>
    <dbReference type="NCBI Taxonomy" id="1490495"/>
    <lineage>
        <taxon>Eukaryota</taxon>
        <taxon>Sar</taxon>
        <taxon>Stramenopiles</taxon>
        <taxon>Oomycota</taxon>
        <taxon>Peronosporomycetes</taxon>
        <taxon>Peronosporales</taxon>
        <taxon>Peronosporaceae</taxon>
        <taxon>Phytophthora</taxon>
    </lineage>
</organism>
<dbReference type="Proteomes" id="UP001165121">
    <property type="component" value="Unassembled WGS sequence"/>
</dbReference>
<feature type="region of interest" description="Disordered" evidence="1">
    <location>
        <begin position="22"/>
        <end position="82"/>
    </location>
</feature>
<proteinExistence type="predicted"/>
<evidence type="ECO:0000256" key="1">
    <source>
        <dbReference type="SAM" id="MobiDB-lite"/>
    </source>
</evidence>
<reference evidence="2" key="1">
    <citation type="submission" date="2023-04" db="EMBL/GenBank/DDBJ databases">
        <title>Phytophthora fragariaefolia NBRC 109709.</title>
        <authorList>
            <person name="Ichikawa N."/>
            <person name="Sato H."/>
            <person name="Tonouchi N."/>
        </authorList>
    </citation>
    <scope>NUCLEOTIDE SEQUENCE</scope>
    <source>
        <strain evidence="2">NBRC 109709</strain>
    </source>
</reference>
<feature type="compositionally biased region" description="Basic and acidic residues" evidence="1">
    <location>
        <begin position="52"/>
        <end position="78"/>
    </location>
</feature>
<comment type="caution">
    <text evidence="2">The sequence shown here is derived from an EMBL/GenBank/DDBJ whole genome shotgun (WGS) entry which is preliminary data.</text>
</comment>
<name>A0A9W7CW15_9STRA</name>
<accession>A0A9W7CW15</accession>
<dbReference type="AlphaFoldDB" id="A0A9W7CW15"/>
<evidence type="ECO:0000313" key="3">
    <source>
        <dbReference type="Proteomes" id="UP001165121"/>
    </source>
</evidence>
<keyword evidence="3" id="KW-1185">Reference proteome</keyword>
<sequence length="219" mass="24401">MSKLEDTFRGGVTSLQAVQAKLREAEKPSTHDSLTQLSDADKNTRVAQSLDATHEMEVDEHATYEATYEKSQQRDIKQKGRPVHRRKPRVIYVKMRRRECANVVVLSSEEKYCYAKAVFEPVLEHLGGLSSPAFYTALKQWKTTVQLGIRGAGSGLSDATTCPVDSAVSDDLKNSIECEISSDMDPADLIETMDMMQAMNEIEDMQTISSAETSPSKYL</sequence>
<evidence type="ECO:0000313" key="2">
    <source>
        <dbReference type="EMBL" id="GMF45700.1"/>
    </source>
</evidence>
<dbReference type="OrthoDB" id="129164at2759"/>
<gene>
    <name evidence="2" type="ORF">Pfra01_001648300</name>
</gene>
<dbReference type="EMBL" id="BSXT01001875">
    <property type="protein sequence ID" value="GMF45700.1"/>
    <property type="molecule type" value="Genomic_DNA"/>
</dbReference>